<name>A0A833VKR5_9HYME</name>
<dbReference type="InterPro" id="IPR025110">
    <property type="entry name" value="AMP-bd_C"/>
</dbReference>
<dbReference type="Gene3D" id="3.30.300.30">
    <property type="match status" value="1"/>
</dbReference>
<feature type="domain" description="AMP-binding enzyme C-terminal" evidence="5">
    <location>
        <begin position="500"/>
        <end position="586"/>
    </location>
</feature>
<proteinExistence type="inferred from homology"/>
<dbReference type="PANTHER" id="PTHR24096">
    <property type="entry name" value="LONG-CHAIN-FATTY-ACID--COA LIGASE"/>
    <property type="match status" value="1"/>
</dbReference>
<dbReference type="Proteomes" id="UP000655588">
    <property type="component" value="Unassembled WGS sequence"/>
</dbReference>
<dbReference type="InterPro" id="IPR020845">
    <property type="entry name" value="AMP-binding_CS"/>
</dbReference>
<dbReference type="AlphaFoldDB" id="A0A833VKR5"/>
<reference evidence="6" key="1">
    <citation type="submission" date="2019-11" db="EMBL/GenBank/DDBJ databases">
        <title>The nuclear and mitochondrial genomes of Frieseomelitta varia - a highly eusocial stingless bee (Meliponini) with a permanently sterile worker caste.</title>
        <authorList>
            <person name="Freitas F.C.P."/>
            <person name="Lourenco A.P."/>
            <person name="Nunes F.M.F."/>
            <person name="Paschoal A.R."/>
            <person name="Abreu F.C.P."/>
            <person name="Barbin F.O."/>
            <person name="Bataglia L."/>
            <person name="Cardoso-Junior C.A.M."/>
            <person name="Cervoni M.S."/>
            <person name="Silva S.R."/>
            <person name="Dalarmi F."/>
            <person name="Del Lama M.A."/>
            <person name="Depintor T.S."/>
            <person name="Ferreira K.M."/>
            <person name="Goria P.S."/>
            <person name="Jaskot M.C."/>
            <person name="Lago D.C."/>
            <person name="Luna-Lucena D."/>
            <person name="Moda L.M."/>
            <person name="Nascimento L."/>
            <person name="Pedrino M."/>
            <person name="Rabico F.O."/>
            <person name="Sanches F.C."/>
            <person name="Santos D.E."/>
            <person name="Santos C.G."/>
            <person name="Vieira J."/>
            <person name="Lopes T.F."/>
            <person name="Barchuk A.R."/>
            <person name="Hartfelder K."/>
            <person name="Simoes Z.L.P."/>
            <person name="Bitondi M.M.G."/>
            <person name="Pinheiro D.G."/>
        </authorList>
    </citation>
    <scope>NUCLEOTIDE SEQUENCE</scope>
    <source>
        <strain evidence="6">USP_RPSP 00005682</strain>
        <tissue evidence="6">Whole individual</tissue>
    </source>
</reference>
<evidence type="ECO:0000259" key="5">
    <source>
        <dbReference type="Pfam" id="PF13193"/>
    </source>
</evidence>
<keyword evidence="7" id="KW-1185">Reference proteome</keyword>
<dbReference type="FunFam" id="3.30.300.30:FF:000007">
    <property type="entry name" value="4-coumarate--CoA ligase 2"/>
    <property type="match status" value="1"/>
</dbReference>
<evidence type="ECO:0000259" key="4">
    <source>
        <dbReference type="Pfam" id="PF00501"/>
    </source>
</evidence>
<dbReference type="InterPro" id="IPR045851">
    <property type="entry name" value="AMP-bd_C_sf"/>
</dbReference>
<accession>A0A833VKR5</accession>
<sequence length="609" mass="67662">MTSIRQILRYARKLGQISENGMKVANRSVRYASTQAQQKIVEDENGKKIFPSPYGEFTPTEMLTHEFIWKNIEIYADKIALECAVTGRKYTYSEARDATNYIARSLINMGLRKSDVVALITPNYPEAILSAIGILEADLIATTVNPNYTSNEIKRQLQSADAKAVITVVEIAQIVLEATRDTPASGAPFVVIEDGSGPIPEGTVPFKDLITRGKTLPSITRYHSSPEDVAILPFSSGTTGMPKGVMLTHNNLVANMQMVDYTCKNLLWKTTTADFQEVLPVILPFFHIFGFNGLVLPRLACGTKLITIPKFSPELFIDVLTKHRVTGLFIVPPILLFFNVSTFLKKQNFENMHHFITGAAPLSNTDVENFYRKYQLNNDQLKICQGFGMTETSPVVSLDVSGTKPGSIGRNIAGCELRLVDPVTKEDITDQGQTGEIWVRGPHIMKGYLNNESATREMIVENGWLRTGDIAYYNEEFYFFVTDRLKELIKVKGFQVPPAELEAVLRTHPDVQEAAVIGLPDERCGEIPKAFVVVKKGSKVSEGDIKEFVKDKVSEYKQLQVTVQNEFEISGGVTFVKDIPKNASGKILRAKLKSDYFGSGAICNSAINF</sequence>
<dbReference type="GO" id="GO:0005777">
    <property type="term" value="C:peroxisome"/>
    <property type="evidence" value="ECO:0007669"/>
    <property type="project" value="UniProtKB-SubCell"/>
</dbReference>
<feature type="domain" description="AMP-dependent synthetase/ligase" evidence="4">
    <location>
        <begin position="71"/>
        <end position="449"/>
    </location>
</feature>
<comment type="subcellular location">
    <subcellularLocation>
        <location evidence="1">Peroxisome</location>
    </subcellularLocation>
</comment>
<dbReference type="CDD" id="cd05911">
    <property type="entry name" value="Firefly_Luc_like"/>
    <property type="match status" value="1"/>
</dbReference>
<protein>
    <submittedName>
        <fullName evidence="6">Uncharacterized protein</fullName>
    </submittedName>
</protein>
<dbReference type="InterPro" id="IPR042099">
    <property type="entry name" value="ANL_N_sf"/>
</dbReference>
<keyword evidence="3" id="KW-0576">Peroxisome</keyword>
<dbReference type="PANTHER" id="PTHR24096:SF422">
    <property type="entry name" value="BCDNA.GH02901"/>
    <property type="match status" value="1"/>
</dbReference>
<evidence type="ECO:0000256" key="3">
    <source>
        <dbReference type="ARBA" id="ARBA00023140"/>
    </source>
</evidence>
<dbReference type="GO" id="GO:0046949">
    <property type="term" value="P:fatty-acyl-CoA biosynthetic process"/>
    <property type="evidence" value="ECO:0007669"/>
    <property type="project" value="TreeGrafter"/>
</dbReference>
<comment type="caution">
    <text evidence="6">The sequence shown here is derived from an EMBL/GenBank/DDBJ whole genome shotgun (WGS) entry which is preliminary data.</text>
</comment>
<comment type="similarity">
    <text evidence="2">Belongs to the ATP-dependent AMP-binding enzyme family.</text>
</comment>
<dbReference type="Pfam" id="PF13193">
    <property type="entry name" value="AMP-binding_C"/>
    <property type="match status" value="1"/>
</dbReference>
<evidence type="ECO:0000256" key="1">
    <source>
        <dbReference type="ARBA" id="ARBA00004275"/>
    </source>
</evidence>
<evidence type="ECO:0000313" key="6">
    <source>
        <dbReference type="EMBL" id="KAF3422081.1"/>
    </source>
</evidence>
<gene>
    <name evidence="6" type="ORF">E2986_00398</name>
</gene>
<evidence type="ECO:0000256" key="2">
    <source>
        <dbReference type="ARBA" id="ARBA00006432"/>
    </source>
</evidence>
<evidence type="ECO:0000313" key="7">
    <source>
        <dbReference type="Proteomes" id="UP000655588"/>
    </source>
</evidence>
<dbReference type="Pfam" id="PF00501">
    <property type="entry name" value="AMP-binding"/>
    <property type="match status" value="1"/>
</dbReference>
<organism evidence="6 7">
    <name type="scientific">Frieseomelitta varia</name>
    <dbReference type="NCBI Taxonomy" id="561572"/>
    <lineage>
        <taxon>Eukaryota</taxon>
        <taxon>Metazoa</taxon>
        <taxon>Ecdysozoa</taxon>
        <taxon>Arthropoda</taxon>
        <taxon>Hexapoda</taxon>
        <taxon>Insecta</taxon>
        <taxon>Pterygota</taxon>
        <taxon>Neoptera</taxon>
        <taxon>Endopterygota</taxon>
        <taxon>Hymenoptera</taxon>
        <taxon>Apocrita</taxon>
        <taxon>Aculeata</taxon>
        <taxon>Apoidea</taxon>
        <taxon>Anthophila</taxon>
        <taxon>Apidae</taxon>
        <taxon>Frieseomelitta</taxon>
    </lineage>
</organism>
<dbReference type="SUPFAM" id="SSF56801">
    <property type="entry name" value="Acetyl-CoA synthetase-like"/>
    <property type="match status" value="1"/>
</dbReference>
<dbReference type="EMBL" id="WNWW01000779">
    <property type="protein sequence ID" value="KAF3422081.1"/>
    <property type="molecule type" value="Genomic_DNA"/>
</dbReference>
<dbReference type="GO" id="GO:0004467">
    <property type="term" value="F:long-chain fatty acid-CoA ligase activity"/>
    <property type="evidence" value="ECO:0007669"/>
    <property type="project" value="TreeGrafter"/>
</dbReference>
<dbReference type="Gene3D" id="3.40.50.12780">
    <property type="entry name" value="N-terminal domain of ligase-like"/>
    <property type="match status" value="1"/>
</dbReference>
<dbReference type="PROSITE" id="PS00455">
    <property type="entry name" value="AMP_BINDING"/>
    <property type="match status" value="1"/>
</dbReference>
<dbReference type="InterPro" id="IPR000873">
    <property type="entry name" value="AMP-dep_synth/lig_dom"/>
</dbReference>